<evidence type="ECO:0000313" key="3">
    <source>
        <dbReference type="Proteomes" id="UP000199533"/>
    </source>
</evidence>
<name>A0A1I3XPL5_9PROT</name>
<feature type="domain" description="Integrase catalytic" evidence="1">
    <location>
        <begin position="1"/>
        <end position="103"/>
    </location>
</feature>
<dbReference type="PANTHER" id="PTHR47515:SF2">
    <property type="entry name" value="INTEGRASE CORE DOMAIN PROTEIN"/>
    <property type="match status" value="1"/>
</dbReference>
<dbReference type="GO" id="GO:0003676">
    <property type="term" value="F:nucleic acid binding"/>
    <property type="evidence" value="ECO:0007669"/>
    <property type="project" value="InterPro"/>
</dbReference>
<dbReference type="OrthoDB" id="9816028at2"/>
<reference evidence="3" key="1">
    <citation type="submission" date="2016-10" db="EMBL/GenBank/DDBJ databases">
        <authorList>
            <person name="Varghese N."/>
            <person name="Submissions S."/>
        </authorList>
    </citation>
    <scope>NUCLEOTIDE SEQUENCE [LARGE SCALE GENOMIC DNA]</scope>
    <source>
        <strain evidence="3">Nm69</strain>
    </source>
</reference>
<dbReference type="SUPFAM" id="SSF53098">
    <property type="entry name" value="Ribonuclease H-like"/>
    <property type="match status" value="1"/>
</dbReference>
<dbReference type="PANTHER" id="PTHR47515">
    <property type="entry name" value="LOW CALCIUM RESPONSE LOCUS PROTEIN T"/>
    <property type="match status" value="1"/>
</dbReference>
<dbReference type="InterPro" id="IPR012337">
    <property type="entry name" value="RNaseH-like_sf"/>
</dbReference>
<dbReference type="PROSITE" id="PS50994">
    <property type="entry name" value="INTEGRASE"/>
    <property type="match status" value="1"/>
</dbReference>
<sequence length="104" mass="12021">MAWQACDRLRCDNCPEYISGALVAWAEKKGTQLAFIQPGNPQQNAYIERYSKTVRYDWLNYHCFESINEVQGCATKWLWTYNHERPNTAIGGKTPKQQLALLAH</sequence>
<dbReference type="InterPro" id="IPR036397">
    <property type="entry name" value="RNaseH_sf"/>
</dbReference>
<protein>
    <submittedName>
        <fullName evidence="2">Putative transposase</fullName>
    </submittedName>
</protein>
<dbReference type="EMBL" id="FOSP01000002">
    <property type="protein sequence ID" value="SFK21448.1"/>
    <property type="molecule type" value="Genomic_DNA"/>
</dbReference>
<dbReference type="Proteomes" id="UP000199533">
    <property type="component" value="Unassembled WGS sequence"/>
</dbReference>
<dbReference type="Gene3D" id="3.30.420.10">
    <property type="entry name" value="Ribonuclease H-like superfamily/Ribonuclease H"/>
    <property type="match status" value="1"/>
</dbReference>
<dbReference type="Pfam" id="PF13683">
    <property type="entry name" value="rve_3"/>
    <property type="match status" value="1"/>
</dbReference>
<evidence type="ECO:0000313" key="2">
    <source>
        <dbReference type="EMBL" id="SFK21448.1"/>
    </source>
</evidence>
<evidence type="ECO:0000259" key="1">
    <source>
        <dbReference type="PROSITE" id="PS50994"/>
    </source>
</evidence>
<gene>
    <name evidence="2" type="ORF">SAMN05216302_100221</name>
</gene>
<accession>A0A1I3XPL5</accession>
<dbReference type="GO" id="GO:0015074">
    <property type="term" value="P:DNA integration"/>
    <property type="evidence" value="ECO:0007669"/>
    <property type="project" value="InterPro"/>
</dbReference>
<dbReference type="AlphaFoldDB" id="A0A1I3XPL5"/>
<keyword evidence="3" id="KW-1185">Reference proteome</keyword>
<dbReference type="InterPro" id="IPR001584">
    <property type="entry name" value="Integrase_cat-core"/>
</dbReference>
<organism evidence="2 3">
    <name type="scientific">Nitrosomonas aestuarii</name>
    <dbReference type="NCBI Taxonomy" id="52441"/>
    <lineage>
        <taxon>Bacteria</taxon>
        <taxon>Pseudomonadati</taxon>
        <taxon>Pseudomonadota</taxon>
        <taxon>Betaproteobacteria</taxon>
        <taxon>Nitrosomonadales</taxon>
        <taxon>Nitrosomonadaceae</taxon>
        <taxon>Nitrosomonas</taxon>
    </lineage>
</organism>
<proteinExistence type="predicted"/>